<evidence type="ECO:0000313" key="1">
    <source>
        <dbReference type="EMBL" id="KAJ7302133.1"/>
    </source>
</evidence>
<accession>A0AAD7E7W1</accession>
<reference evidence="1" key="1">
    <citation type="submission" date="2023-03" db="EMBL/GenBank/DDBJ databases">
        <title>Massive genome expansion in bonnet fungi (Mycena s.s.) driven by repeated elements and novel gene families across ecological guilds.</title>
        <authorList>
            <consortium name="Lawrence Berkeley National Laboratory"/>
            <person name="Harder C.B."/>
            <person name="Miyauchi S."/>
            <person name="Viragh M."/>
            <person name="Kuo A."/>
            <person name="Thoen E."/>
            <person name="Andreopoulos B."/>
            <person name="Lu D."/>
            <person name="Skrede I."/>
            <person name="Drula E."/>
            <person name="Henrissat B."/>
            <person name="Morin E."/>
            <person name="Kohler A."/>
            <person name="Barry K."/>
            <person name="LaButti K."/>
            <person name="Morin E."/>
            <person name="Salamov A."/>
            <person name="Lipzen A."/>
            <person name="Mereny Z."/>
            <person name="Hegedus B."/>
            <person name="Baldrian P."/>
            <person name="Stursova M."/>
            <person name="Weitz H."/>
            <person name="Taylor A."/>
            <person name="Grigoriev I.V."/>
            <person name="Nagy L.G."/>
            <person name="Martin F."/>
            <person name="Kauserud H."/>
        </authorList>
    </citation>
    <scope>NUCLEOTIDE SEQUENCE</scope>
    <source>
        <strain evidence="1">CBHHK002</strain>
    </source>
</reference>
<dbReference type="Proteomes" id="UP001218218">
    <property type="component" value="Unassembled WGS sequence"/>
</dbReference>
<name>A0AAD7E7W1_9AGAR</name>
<proteinExistence type="predicted"/>
<sequence length="61" mass="7184">MRALQGKTPGEAWTRKKPSISHLREFGCEVWVKREPVQKLSKIVKYYDGKNRVIRESRNVV</sequence>
<evidence type="ECO:0000313" key="2">
    <source>
        <dbReference type="Proteomes" id="UP001218218"/>
    </source>
</evidence>
<gene>
    <name evidence="1" type="ORF">DFH08DRAFT_905861</name>
</gene>
<organism evidence="1 2">
    <name type="scientific">Mycena albidolilacea</name>
    <dbReference type="NCBI Taxonomy" id="1033008"/>
    <lineage>
        <taxon>Eukaryota</taxon>
        <taxon>Fungi</taxon>
        <taxon>Dikarya</taxon>
        <taxon>Basidiomycota</taxon>
        <taxon>Agaricomycotina</taxon>
        <taxon>Agaricomycetes</taxon>
        <taxon>Agaricomycetidae</taxon>
        <taxon>Agaricales</taxon>
        <taxon>Marasmiineae</taxon>
        <taxon>Mycenaceae</taxon>
        <taxon>Mycena</taxon>
    </lineage>
</organism>
<keyword evidence="2" id="KW-1185">Reference proteome</keyword>
<protein>
    <submittedName>
        <fullName evidence="1">Uncharacterized protein</fullName>
    </submittedName>
</protein>
<dbReference type="EMBL" id="JARIHO010000120">
    <property type="protein sequence ID" value="KAJ7302133.1"/>
    <property type="molecule type" value="Genomic_DNA"/>
</dbReference>
<comment type="caution">
    <text evidence="1">The sequence shown here is derived from an EMBL/GenBank/DDBJ whole genome shotgun (WGS) entry which is preliminary data.</text>
</comment>
<dbReference type="AlphaFoldDB" id="A0AAD7E7W1"/>